<evidence type="ECO:0008006" key="5">
    <source>
        <dbReference type="Google" id="ProtNLM"/>
    </source>
</evidence>
<dbReference type="EMBL" id="LAPV01000093">
    <property type="protein sequence ID" value="KKC33253.1"/>
    <property type="molecule type" value="Genomic_DNA"/>
</dbReference>
<keyword evidence="3" id="KW-1185">Reference proteome</keyword>
<gene>
    <name evidence="2" type="ORF">SAMN04488059_103160</name>
    <name evidence="1" type="ORF">WH91_09435</name>
</gene>
<evidence type="ECO:0000313" key="3">
    <source>
        <dbReference type="Proteomes" id="UP000033519"/>
    </source>
</evidence>
<evidence type="ECO:0000313" key="4">
    <source>
        <dbReference type="Proteomes" id="UP000182258"/>
    </source>
</evidence>
<dbReference type="AlphaFoldDB" id="A0A0F5PX88"/>
<dbReference type="RefSeq" id="WP_046170740.1">
    <property type="nucleotide sequence ID" value="NZ_LAPV01000093.1"/>
</dbReference>
<dbReference type="Proteomes" id="UP000033519">
    <property type="component" value="Unassembled WGS sequence"/>
</dbReference>
<reference evidence="2 4" key="2">
    <citation type="submission" date="2016-10" db="EMBL/GenBank/DDBJ databases">
        <authorList>
            <person name="de Groot N.N."/>
        </authorList>
    </citation>
    <scope>NUCLEOTIDE SEQUENCE [LARGE SCALE GENOMIC DNA]</scope>
    <source>
        <strain evidence="2 4">CGMCC 1.10210</strain>
    </source>
</reference>
<protein>
    <recommendedName>
        <fullName evidence="5">CopG family transcriptional regulator</fullName>
    </recommendedName>
</protein>
<accession>A0A0F5PX88</accession>
<dbReference type="PATRIC" id="fig|728005.3.peg.4609"/>
<dbReference type="EMBL" id="FOMB01000003">
    <property type="protein sequence ID" value="SFC25286.1"/>
    <property type="molecule type" value="Genomic_DNA"/>
</dbReference>
<reference evidence="1 3" key="1">
    <citation type="submission" date="2015-03" db="EMBL/GenBank/DDBJ databases">
        <authorList>
            <person name="Lepp D."/>
            <person name="Hassan Y.I."/>
            <person name="Li X.-Z."/>
            <person name="Zhou T."/>
        </authorList>
    </citation>
    <scope>NUCLEOTIDE SEQUENCE [LARGE SCALE GENOMIC DNA]</scope>
    <source>
        <strain evidence="1 3">Cr7-05</strain>
    </source>
</reference>
<evidence type="ECO:0000313" key="2">
    <source>
        <dbReference type="EMBL" id="SFC25286.1"/>
    </source>
</evidence>
<organism evidence="2 4">
    <name type="scientific">Devosia psychrophila</name>
    <dbReference type="NCBI Taxonomy" id="728005"/>
    <lineage>
        <taxon>Bacteria</taxon>
        <taxon>Pseudomonadati</taxon>
        <taxon>Pseudomonadota</taxon>
        <taxon>Alphaproteobacteria</taxon>
        <taxon>Hyphomicrobiales</taxon>
        <taxon>Devosiaceae</taxon>
        <taxon>Devosia</taxon>
    </lineage>
</organism>
<dbReference type="STRING" id="728005.SAMN04488059_103160"/>
<evidence type="ECO:0000313" key="1">
    <source>
        <dbReference type="EMBL" id="KKC33253.1"/>
    </source>
</evidence>
<name>A0A0F5PX88_9HYPH</name>
<dbReference type="Proteomes" id="UP000182258">
    <property type="component" value="Unassembled WGS sequence"/>
</dbReference>
<sequence>MMTVHIDDELLDGLEQFIDDRNEPPRGKMTHEDAINVVVRDWLMGQGYVPLPNDPDSITPALTAARVPKHEL</sequence>
<proteinExistence type="predicted"/>